<evidence type="ECO:0000256" key="1">
    <source>
        <dbReference type="SAM" id="Phobius"/>
    </source>
</evidence>
<evidence type="ECO:0000313" key="3">
    <source>
        <dbReference type="EMBL" id="SHF93387.1"/>
    </source>
</evidence>
<evidence type="ECO:0000259" key="2">
    <source>
        <dbReference type="Pfam" id="PF14145"/>
    </source>
</evidence>
<dbReference type="OrthoDB" id="5519470at2"/>
<dbReference type="AlphaFoldDB" id="A0A1M5FPA5"/>
<dbReference type="RefSeq" id="WP_084536110.1">
    <property type="nucleotide sequence ID" value="NZ_FQVA01000004.1"/>
</dbReference>
<reference evidence="4" key="1">
    <citation type="submission" date="2016-11" db="EMBL/GenBank/DDBJ databases">
        <authorList>
            <person name="Varghese N."/>
            <person name="Submissions S."/>
        </authorList>
    </citation>
    <scope>NUCLEOTIDE SEQUENCE [LARGE SCALE GENOMIC DNA]</scope>
    <source>
        <strain evidence="4">CGMCC 1.7063</strain>
    </source>
</reference>
<dbReference type="STRING" id="494016.SAMN04487965_2995"/>
<gene>
    <name evidence="3" type="ORF">SAMN04487965_2995</name>
</gene>
<proteinExistence type="predicted"/>
<dbReference type="Proteomes" id="UP000184170">
    <property type="component" value="Unassembled WGS sequence"/>
</dbReference>
<feature type="transmembrane region" description="Helical" evidence="1">
    <location>
        <begin position="35"/>
        <end position="56"/>
    </location>
</feature>
<keyword evidence="1" id="KW-0472">Membrane</keyword>
<dbReference type="EMBL" id="FQVA01000004">
    <property type="protein sequence ID" value="SHF93387.1"/>
    <property type="molecule type" value="Genomic_DNA"/>
</dbReference>
<dbReference type="Pfam" id="PF14145">
    <property type="entry name" value="YrhK"/>
    <property type="match status" value="1"/>
</dbReference>
<keyword evidence="1" id="KW-0812">Transmembrane</keyword>
<dbReference type="InterPro" id="IPR025424">
    <property type="entry name" value="YrhK_domain"/>
</dbReference>
<accession>A0A1M5FPA5</accession>
<feature type="transmembrane region" description="Helical" evidence="1">
    <location>
        <begin position="7"/>
        <end position="29"/>
    </location>
</feature>
<evidence type="ECO:0000313" key="4">
    <source>
        <dbReference type="Proteomes" id="UP000184170"/>
    </source>
</evidence>
<sequence>MIKRIVHMVLMIFASVFFLVGSILFLPNFADHSVTGVWCFATGSFILLITSVTDLIEEIFFKT</sequence>
<keyword evidence="4" id="KW-1185">Reference proteome</keyword>
<keyword evidence="1" id="KW-1133">Transmembrane helix</keyword>
<feature type="domain" description="YrhK" evidence="2">
    <location>
        <begin position="5"/>
        <end position="59"/>
    </location>
</feature>
<name>A0A1M5FPA5_9GAMM</name>
<organism evidence="3 4">
    <name type="scientific">Microbulbifer donghaiensis</name>
    <dbReference type="NCBI Taxonomy" id="494016"/>
    <lineage>
        <taxon>Bacteria</taxon>
        <taxon>Pseudomonadati</taxon>
        <taxon>Pseudomonadota</taxon>
        <taxon>Gammaproteobacteria</taxon>
        <taxon>Cellvibrionales</taxon>
        <taxon>Microbulbiferaceae</taxon>
        <taxon>Microbulbifer</taxon>
    </lineage>
</organism>
<protein>
    <submittedName>
        <fullName evidence="3">YrhK-like protein</fullName>
    </submittedName>
</protein>